<organism evidence="1 2">
    <name type="scientific">Clonostachys rosea f. rosea IK726</name>
    <dbReference type="NCBI Taxonomy" id="1349383"/>
    <lineage>
        <taxon>Eukaryota</taxon>
        <taxon>Fungi</taxon>
        <taxon>Dikarya</taxon>
        <taxon>Ascomycota</taxon>
        <taxon>Pezizomycotina</taxon>
        <taxon>Sordariomycetes</taxon>
        <taxon>Hypocreomycetidae</taxon>
        <taxon>Hypocreales</taxon>
        <taxon>Bionectriaceae</taxon>
        <taxon>Clonostachys</taxon>
    </lineage>
</organism>
<protein>
    <submittedName>
        <fullName evidence="1">Uncharacterized protein</fullName>
    </submittedName>
</protein>
<sequence length="476" mass="53644">MSMYERKNELKVVIVGGGVAGLSLANMLEKASINYSLLEAHPDLASQVGASIALLPNGLRCYHHLEEASESIRHKLNLRGQEGKILSRGSNLTFSAQLEKRLGYPQIFTERQQLLRILHNNLKDKSCCVTNKRVVRLELCQDRVQVHSEDGSLYEGDVVVGADGTHSIVREQMLRLIPKSILKTPDISPISADVRCMFGISENVESLLRDSEDMITYPGRSYLIISGPGHRTYWFLFESLNKAIRGTSLPRYSEEDEIRMVKRYASDHVGSSTTFQDVYQHRVKSVLVPIEEFVSTRWSYDRIITIGDSAHKIDPISGQGGNNAIEDAATLVNSLTRWLSSHHSREESIATILSTVQACRINRMRQLAKEAHLLQSILTQKAIASQIVSKYFLPALGIDNILLRRINAICVEAPHINMLPIPAKQRSTPFNDELSSRLKNNQRLRQSTWNLFIGFMVICCYSLMFHHSPFFGNILS</sequence>
<dbReference type="EMBL" id="CADEHS020000159">
    <property type="protein sequence ID" value="CAG9950218.1"/>
    <property type="molecule type" value="Genomic_DNA"/>
</dbReference>
<comment type="caution">
    <text evidence="1">The sequence shown here is derived from an EMBL/GenBank/DDBJ whole genome shotgun (WGS) entry which is preliminary data.</text>
</comment>
<proteinExistence type="predicted"/>
<gene>
    <name evidence="1" type="ORF">CRV2_00017851</name>
</gene>
<name>A0ACA9UAA8_BIOOC</name>
<keyword evidence="2" id="KW-1185">Reference proteome</keyword>
<accession>A0ACA9UAA8</accession>
<evidence type="ECO:0000313" key="2">
    <source>
        <dbReference type="Proteomes" id="UP000836387"/>
    </source>
</evidence>
<dbReference type="Proteomes" id="UP000836387">
    <property type="component" value="Unassembled WGS sequence"/>
</dbReference>
<reference evidence="1" key="2">
    <citation type="submission" date="2021-10" db="EMBL/GenBank/DDBJ databases">
        <authorList>
            <person name="Piombo E."/>
        </authorList>
    </citation>
    <scope>NUCLEOTIDE SEQUENCE</scope>
</reference>
<reference evidence="1" key="1">
    <citation type="submission" date="2020-04" db="EMBL/GenBank/DDBJ databases">
        <authorList>
            <person name="Broberg M."/>
        </authorList>
    </citation>
    <scope>NUCLEOTIDE SEQUENCE</scope>
</reference>
<evidence type="ECO:0000313" key="1">
    <source>
        <dbReference type="EMBL" id="CAG9950218.1"/>
    </source>
</evidence>